<dbReference type="PANTHER" id="PTHR42031:SF1">
    <property type="entry name" value="KEY LIME PATHOGENICITY PROTEIN"/>
    <property type="match status" value="1"/>
</dbReference>
<evidence type="ECO:0000256" key="1">
    <source>
        <dbReference type="SAM" id="MobiDB-lite"/>
    </source>
</evidence>
<dbReference type="Proteomes" id="UP001302676">
    <property type="component" value="Unassembled WGS sequence"/>
</dbReference>
<feature type="compositionally biased region" description="Low complexity" evidence="1">
    <location>
        <begin position="289"/>
        <end position="306"/>
    </location>
</feature>
<reference evidence="3" key="1">
    <citation type="journal article" date="2023" name="Mol. Phylogenet. Evol.">
        <title>Genome-scale phylogeny and comparative genomics of the fungal order Sordariales.</title>
        <authorList>
            <person name="Hensen N."/>
            <person name="Bonometti L."/>
            <person name="Westerberg I."/>
            <person name="Brannstrom I.O."/>
            <person name="Guillou S."/>
            <person name="Cros-Aarteil S."/>
            <person name="Calhoun S."/>
            <person name="Haridas S."/>
            <person name="Kuo A."/>
            <person name="Mondo S."/>
            <person name="Pangilinan J."/>
            <person name="Riley R."/>
            <person name="LaButti K."/>
            <person name="Andreopoulos B."/>
            <person name="Lipzen A."/>
            <person name="Chen C."/>
            <person name="Yan M."/>
            <person name="Daum C."/>
            <person name="Ng V."/>
            <person name="Clum A."/>
            <person name="Steindorff A."/>
            <person name="Ohm R.A."/>
            <person name="Martin F."/>
            <person name="Silar P."/>
            <person name="Natvig D.O."/>
            <person name="Lalanne C."/>
            <person name="Gautier V."/>
            <person name="Ament-Velasquez S.L."/>
            <person name="Kruys A."/>
            <person name="Hutchinson M.I."/>
            <person name="Powell A.J."/>
            <person name="Barry K."/>
            <person name="Miller A.N."/>
            <person name="Grigoriev I.V."/>
            <person name="Debuchy R."/>
            <person name="Gladieux P."/>
            <person name="Hiltunen Thoren M."/>
            <person name="Johannesson H."/>
        </authorList>
    </citation>
    <scope>NUCLEOTIDE SEQUENCE</scope>
    <source>
        <strain evidence="3">CBS 141.50</strain>
    </source>
</reference>
<evidence type="ECO:0000313" key="4">
    <source>
        <dbReference type="Proteomes" id="UP001302676"/>
    </source>
</evidence>
<feature type="compositionally biased region" description="Basic and acidic residues" evidence="1">
    <location>
        <begin position="499"/>
        <end position="508"/>
    </location>
</feature>
<accession>A0AAN6UYW9</accession>
<dbReference type="RefSeq" id="XP_062635103.1">
    <property type="nucleotide sequence ID" value="XM_062777878.1"/>
</dbReference>
<evidence type="ECO:0000313" key="3">
    <source>
        <dbReference type="EMBL" id="KAK4141732.1"/>
    </source>
</evidence>
<feature type="region of interest" description="Disordered" evidence="1">
    <location>
        <begin position="274"/>
        <end position="311"/>
    </location>
</feature>
<dbReference type="AlphaFoldDB" id="A0AAN6UYW9"/>
<gene>
    <name evidence="3" type="ORF">C8A04DRAFT_13859</name>
</gene>
<dbReference type="InterPro" id="IPR057218">
    <property type="entry name" value="DUF7896"/>
</dbReference>
<feature type="region of interest" description="Disordered" evidence="1">
    <location>
        <begin position="348"/>
        <end position="379"/>
    </location>
</feature>
<comment type="caution">
    <text evidence="3">The sequence shown here is derived from an EMBL/GenBank/DDBJ whole genome shotgun (WGS) entry which is preliminary data.</text>
</comment>
<feature type="compositionally biased region" description="Basic and acidic residues" evidence="1">
    <location>
        <begin position="34"/>
        <end position="43"/>
    </location>
</feature>
<dbReference type="GeneID" id="87814491"/>
<name>A0AAN6UYW9_9PEZI</name>
<dbReference type="Pfam" id="PF25438">
    <property type="entry name" value="DUF7896"/>
    <property type="match status" value="1"/>
</dbReference>
<dbReference type="EMBL" id="MU853607">
    <property type="protein sequence ID" value="KAK4141732.1"/>
    <property type="molecule type" value="Genomic_DNA"/>
</dbReference>
<sequence>MSQPSQPLELELRAAIEKNEQEKLALMEQYETVLRRSHSDQSRQMKRAKTTHDGVPTSTAPMARSKSTMMPSRPIATSFVPNGQSLTVPPSPISVPGSAGGYLSQTAPAPFIPAPPPFHLPNFAPGPGFVPGPVPQGGLGRELGVDEYLSMQEDGMLSGISPIDIPTSTFLPRQDAEQHPCSSFPSAFGSLTSGPTIDTAPMSRCNSNLNDGASISNQFNEMVRIQSQHSVASCRPSPIATQPPPLLGKRASEDSGIIVMQGGAFSYAYPTAAPSQPTVPGHQHPMQPSLSQSSMHSAVSSMAPSPQEASVQYSAGHLDMERSVSHDSIKSNSSLKFRAKEALARQNYAAKSRHLQPKPATGSADDDDTAEAALNNNKDGKAAIAKTKYERPKHPKVLCNQCTDHVEGFRGEHELRRHTEAKHKSMVKKWICRDPALHGIPHNETAVKPLHECKQCSQNKQYGAYYNAAAHLRRTHFKVKPRKSVAGPANGKNGGQPIKVEEEREKRGGKGGGDWPPMTELKQWMVEITVPMDQAGALLADGVESIGNNMDVEPEGLGPEFADASFRRYSNGAGLTVTAAARGHPMRMMTADGFDATAAFAGMGEAFGGQTIDLATFHGDLDAHLAEMYRNTNNGDGNSNSVPTMFTQPPMPAPLPGMPLSSSGFDYRAGAVENTNGAGGQPLQQQNSITASIAGLDGNSQGSSQGQGNGHGYTSPVSSTATVTQASMYMDQLLPPANLKAPRDDDVPDMPFDLTFTAMGQ</sequence>
<organism evidence="3 4">
    <name type="scientific">Dichotomopilus funicola</name>
    <dbReference type="NCBI Taxonomy" id="1934379"/>
    <lineage>
        <taxon>Eukaryota</taxon>
        <taxon>Fungi</taxon>
        <taxon>Dikarya</taxon>
        <taxon>Ascomycota</taxon>
        <taxon>Pezizomycotina</taxon>
        <taxon>Sordariomycetes</taxon>
        <taxon>Sordariomycetidae</taxon>
        <taxon>Sordariales</taxon>
        <taxon>Chaetomiaceae</taxon>
        <taxon>Dichotomopilus</taxon>
    </lineage>
</organism>
<feature type="region of interest" description="Disordered" evidence="1">
    <location>
        <begin position="694"/>
        <end position="719"/>
    </location>
</feature>
<feature type="domain" description="DUF7896" evidence="2">
    <location>
        <begin position="426"/>
        <end position="528"/>
    </location>
</feature>
<feature type="region of interest" description="Disordered" evidence="1">
    <location>
        <begin position="34"/>
        <end position="69"/>
    </location>
</feature>
<evidence type="ECO:0000259" key="2">
    <source>
        <dbReference type="Pfam" id="PF25438"/>
    </source>
</evidence>
<reference evidence="3" key="2">
    <citation type="submission" date="2023-05" db="EMBL/GenBank/DDBJ databases">
        <authorList>
            <consortium name="Lawrence Berkeley National Laboratory"/>
            <person name="Steindorff A."/>
            <person name="Hensen N."/>
            <person name="Bonometti L."/>
            <person name="Westerberg I."/>
            <person name="Brannstrom I.O."/>
            <person name="Guillou S."/>
            <person name="Cros-Aarteil S."/>
            <person name="Calhoun S."/>
            <person name="Haridas S."/>
            <person name="Kuo A."/>
            <person name="Mondo S."/>
            <person name="Pangilinan J."/>
            <person name="Riley R."/>
            <person name="Labutti K."/>
            <person name="Andreopoulos B."/>
            <person name="Lipzen A."/>
            <person name="Chen C."/>
            <person name="Yanf M."/>
            <person name="Daum C."/>
            <person name="Ng V."/>
            <person name="Clum A."/>
            <person name="Ohm R."/>
            <person name="Martin F."/>
            <person name="Silar P."/>
            <person name="Natvig D."/>
            <person name="Lalanne C."/>
            <person name="Gautier V."/>
            <person name="Ament-Velasquez S.L."/>
            <person name="Kruys A."/>
            <person name="Hutchinson M.I."/>
            <person name="Powell A.J."/>
            <person name="Barry K."/>
            <person name="Miller A.N."/>
            <person name="Grigoriev I.V."/>
            <person name="Debuchy R."/>
            <person name="Gladieux P."/>
            <person name="Thoren M.H."/>
            <person name="Johannesson H."/>
        </authorList>
    </citation>
    <scope>NUCLEOTIDE SEQUENCE</scope>
    <source>
        <strain evidence="3">CBS 141.50</strain>
    </source>
</reference>
<dbReference type="PANTHER" id="PTHR42031">
    <property type="entry name" value="KEY LIME PATHOGENICITY PROTEIN"/>
    <property type="match status" value="1"/>
</dbReference>
<feature type="compositionally biased region" description="Polar residues" evidence="1">
    <location>
        <begin position="56"/>
        <end position="69"/>
    </location>
</feature>
<proteinExistence type="predicted"/>
<protein>
    <recommendedName>
        <fullName evidence="2">DUF7896 domain-containing protein</fullName>
    </recommendedName>
</protein>
<feature type="region of interest" description="Disordered" evidence="1">
    <location>
        <begin position="481"/>
        <end position="518"/>
    </location>
</feature>
<keyword evidence="4" id="KW-1185">Reference proteome</keyword>